<dbReference type="SUPFAM" id="SSF56601">
    <property type="entry name" value="beta-lactamase/transpeptidase-like"/>
    <property type="match status" value="1"/>
</dbReference>
<dbReference type="AlphaFoldDB" id="A0A2U1SLN2"/>
<evidence type="ECO:0000256" key="1">
    <source>
        <dbReference type="SAM" id="Phobius"/>
    </source>
</evidence>
<dbReference type="PANTHER" id="PTHR46825:SF9">
    <property type="entry name" value="BETA-LACTAMASE-RELATED DOMAIN-CONTAINING PROTEIN"/>
    <property type="match status" value="1"/>
</dbReference>
<dbReference type="EMBL" id="PUIV01000047">
    <property type="protein sequence ID" value="PWB92524.1"/>
    <property type="molecule type" value="Genomic_DNA"/>
</dbReference>
<protein>
    <recommendedName>
        <fullName evidence="2">Beta-lactamase-related domain-containing protein</fullName>
    </recommendedName>
</protein>
<dbReference type="Pfam" id="PF00144">
    <property type="entry name" value="Beta-lactamase"/>
    <property type="match status" value="1"/>
</dbReference>
<evidence type="ECO:0000259" key="2">
    <source>
        <dbReference type="Pfam" id="PF00144"/>
    </source>
</evidence>
<reference evidence="3 4" key="1">
    <citation type="journal article" date="2018" name="Appl. Microbiol. Biotechnol.">
        <title>Co-cultivation of the strictly anaerobic methanogen Methanosarcina barkeri with aerobic methanotrophs in an oxygen-limited membrane bioreactor.</title>
        <authorList>
            <person name="In 't Zandt M.H."/>
            <person name="van den Bosch T.J.M."/>
            <person name="Rijkers R."/>
            <person name="van Kessel M.A.H.J."/>
            <person name="Jetten M.S.M."/>
            <person name="Welte C.U."/>
        </authorList>
    </citation>
    <scope>NUCLEOTIDE SEQUENCE [LARGE SCALE GENOMIC DNA]</scope>
    <source>
        <strain evidence="3 4">DSM 17706</strain>
    </source>
</reference>
<keyword evidence="4" id="KW-1185">Reference proteome</keyword>
<name>A0A2U1SLN2_METSR</name>
<keyword evidence="1" id="KW-0472">Membrane</keyword>
<dbReference type="Gene3D" id="3.40.710.10">
    <property type="entry name" value="DD-peptidase/beta-lactamase superfamily"/>
    <property type="match status" value="1"/>
</dbReference>
<evidence type="ECO:0000313" key="3">
    <source>
        <dbReference type="EMBL" id="PWB92524.1"/>
    </source>
</evidence>
<keyword evidence="1" id="KW-0812">Transmembrane</keyword>
<comment type="caution">
    <text evidence="3">The sequence shown here is derived from an EMBL/GenBank/DDBJ whole genome shotgun (WGS) entry which is preliminary data.</text>
</comment>
<dbReference type="PANTHER" id="PTHR46825">
    <property type="entry name" value="D-ALANYL-D-ALANINE-CARBOXYPEPTIDASE/ENDOPEPTIDASE AMPH"/>
    <property type="match status" value="1"/>
</dbReference>
<feature type="transmembrane region" description="Helical" evidence="1">
    <location>
        <begin position="521"/>
        <end position="542"/>
    </location>
</feature>
<proteinExistence type="predicted"/>
<keyword evidence="1" id="KW-1133">Transmembrane helix</keyword>
<evidence type="ECO:0000313" key="4">
    <source>
        <dbReference type="Proteomes" id="UP000245137"/>
    </source>
</evidence>
<feature type="transmembrane region" description="Helical" evidence="1">
    <location>
        <begin position="637"/>
        <end position="659"/>
    </location>
</feature>
<feature type="transmembrane region" description="Helical" evidence="1">
    <location>
        <begin position="602"/>
        <end position="625"/>
    </location>
</feature>
<feature type="transmembrane region" description="Helical" evidence="1">
    <location>
        <begin position="563"/>
        <end position="582"/>
    </location>
</feature>
<dbReference type="InterPro" id="IPR012338">
    <property type="entry name" value="Beta-lactam/transpept-like"/>
</dbReference>
<dbReference type="InterPro" id="IPR001466">
    <property type="entry name" value="Beta-lactam-related"/>
</dbReference>
<sequence length="665" mass="71797">MSHVVPRQNRARKSPMYCFIGAFPPCEARGQPAGRSRGDIPRKDFRKMRRFFRLFLAAIGLVLAVCRGASAAPALEASDVAELVDPIMTEWIDHGGAGAVVMVVDRDRTIFAKGYGLADKDTNRPFTAGRTLVRPGSISKLFTGIAAMQLVDEGTLDLDRDVSDYVGFAIPTPPGGRPVTLRLLLTHRAGFEEHFKDLFSRASEPMPLAAWVAKSLPPRIFPNGDVTAYSNYGMALAGYVVERVSGESFPTYVERHILTPLRMERATFRQPLPESLAPLMAKGYRGLGWPPLDYFETIAAAPAGALAATGEDMGRFMRAILNGGELDGARILPSARLEQMLTRDAPGGELGLVFIMRRLGGAEAVGHGGGTQAFFSDLELFRESGVGVFVSRDGFSDQQSPPDVAQALAKRLAPEEAPAAAAPADPRLAGVYRGSRRAETNFMSVMALASQQLIRVEPDGGLRLLPALWPFGAGRAMKPVGADVYEGPGGWRFSAVLGAEPYLDGGGQRLMRAPWAIDARWLVPAFAASAAFALFSLLAWPVAALWRRWRKRASDLPPADRRWLVIVRLAVLADLLVIAALATLAARNDASLLNDALDPALIAIYALAWLGAPGGGVALFVAVDFWRRRVGGRWTRLHQSALAASGLVIGYVFLVFHVAGTTLNY</sequence>
<dbReference type="InterPro" id="IPR050491">
    <property type="entry name" value="AmpC-like"/>
</dbReference>
<accession>A0A2U1SLN2</accession>
<dbReference type="Proteomes" id="UP000245137">
    <property type="component" value="Unassembled WGS sequence"/>
</dbReference>
<organism evidence="3 4">
    <name type="scientific">Methylosinus sporium</name>
    <dbReference type="NCBI Taxonomy" id="428"/>
    <lineage>
        <taxon>Bacteria</taxon>
        <taxon>Pseudomonadati</taxon>
        <taxon>Pseudomonadota</taxon>
        <taxon>Alphaproteobacteria</taxon>
        <taxon>Hyphomicrobiales</taxon>
        <taxon>Methylocystaceae</taxon>
        <taxon>Methylosinus</taxon>
    </lineage>
</organism>
<feature type="domain" description="Beta-lactamase-related" evidence="2">
    <location>
        <begin position="83"/>
        <end position="394"/>
    </location>
</feature>
<gene>
    <name evidence="3" type="ORF">C5689_17800</name>
</gene>